<protein>
    <submittedName>
        <fullName evidence="2">ABC-2 type transport system permease protein</fullName>
    </submittedName>
</protein>
<evidence type="ECO:0000313" key="3">
    <source>
        <dbReference type="Proteomes" id="UP000252731"/>
    </source>
</evidence>
<dbReference type="STRING" id="1399.VL14_15745"/>
<name>A0A366JV47_CYTFI</name>
<feature type="transmembrane region" description="Helical" evidence="1">
    <location>
        <begin position="69"/>
        <end position="92"/>
    </location>
</feature>
<organism evidence="2 3">
    <name type="scientific">Cytobacillus firmus</name>
    <name type="common">Bacillus firmus</name>
    <dbReference type="NCBI Taxonomy" id="1399"/>
    <lineage>
        <taxon>Bacteria</taxon>
        <taxon>Bacillati</taxon>
        <taxon>Bacillota</taxon>
        <taxon>Bacilli</taxon>
        <taxon>Bacillales</taxon>
        <taxon>Bacillaceae</taxon>
        <taxon>Cytobacillus</taxon>
    </lineage>
</organism>
<keyword evidence="1" id="KW-1133">Transmembrane helix</keyword>
<dbReference type="PIRSF" id="PIRSF037259">
    <property type="entry name" value="EcsB_ABC"/>
    <property type="match status" value="1"/>
</dbReference>
<dbReference type="AlphaFoldDB" id="A0A366JV47"/>
<keyword evidence="1" id="KW-0472">Membrane</keyword>
<feature type="transmembrane region" description="Helical" evidence="1">
    <location>
        <begin position="321"/>
        <end position="340"/>
    </location>
</feature>
<dbReference type="InterPro" id="IPR010288">
    <property type="entry name" value="EcsB_ABC"/>
</dbReference>
<keyword evidence="1" id="KW-0812">Transmembrane</keyword>
<accession>A0A366JV47</accession>
<sequence length="418" mass="48843">MIYISSSQRKKIMFDEKQLWKERFGRTVKELSRYLRYIFNGHIVIVMVFLLGTAAFYYQEWIKTLPNHFPAAAVMAIILALLVTYSPIYTFFSEADKIFLLPLEDRLSGYFRRSLAVSFLVHAYILVMGLGIFMPLYARVNDGNFNTFLPFLLILLSLKIINLLIRWKIQYYIETSVHILDACVRYSVNAVFLYFLFSGASIIFMLAAGVLLILLYLFFSMKSRDKGLKWEILIEQEERRMTSFYRLANMFTDVPKLKDRVKRRKWLDWLMAGIPFKQEATFKNLFVRTFLRSGDYFGIFIRLTFIGAGAIYLISYGMGQILLVPLFMYLTGFQLLPLWNHHQDKLWVNLYPVKWDIKEKSFKQLLTGILYVQALLLSLAVLANGGWMASLLSLALGILFAYAYTHFYIQKRLAGSRT</sequence>
<feature type="transmembrane region" description="Helical" evidence="1">
    <location>
        <begin position="34"/>
        <end position="57"/>
    </location>
</feature>
<evidence type="ECO:0000256" key="1">
    <source>
        <dbReference type="SAM" id="Phobius"/>
    </source>
</evidence>
<feature type="transmembrane region" description="Helical" evidence="1">
    <location>
        <begin position="361"/>
        <end position="381"/>
    </location>
</feature>
<gene>
    <name evidence="2" type="ORF">DFO70_107241</name>
</gene>
<keyword evidence="3" id="KW-1185">Reference proteome</keyword>
<comment type="caution">
    <text evidence="2">The sequence shown here is derived from an EMBL/GenBank/DDBJ whole genome shotgun (WGS) entry which is preliminary data.</text>
</comment>
<proteinExistence type="predicted"/>
<feature type="transmembrane region" description="Helical" evidence="1">
    <location>
        <begin position="148"/>
        <end position="165"/>
    </location>
</feature>
<dbReference type="Pfam" id="PF05975">
    <property type="entry name" value="EcsB"/>
    <property type="match status" value="1"/>
</dbReference>
<feature type="transmembrane region" description="Helical" evidence="1">
    <location>
        <begin position="202"/>
        <end position="219"/>
    </location>
</feature>
<dbReference type="GO" id="GO:0016020">
    <property type="term" value="C:membrane"/>
    <property type="evidence" value="ECO:0007669"/>
    <property type="project" value="InterPro"/>
</dbReference>
<dbReference type="Proteomes" id="UP000252731">
    <property type="component" value="Unassembled WGS sequence"/>
</dbReference>
<reference evidence="2 3" key="1">
    <citation type="submission" date="2018-06" db="EMBL/GenBank/DDBJ databases">
        <title>Freshwater and sediment microbial communities from various areas in North America, analyzing microbe dynamics in response to fracking.</title>
        <authorList>
            <person name="Lamendella R."/>
        </authorList>
    </citation>
    <scope>NUCLEOTIDE SEQUENCE [LARGE SCALE GENOMIC DNA]</scope>
    <source>
        <strain evidence="2 3">14_TX</strain>
    </source>
</reference>
<feature type="transmembrane region" description="Helical" evidence="1">
    <location>
        <begin position="113"/>
        <end position="136"/>
    </location>
</feature>
<evidence type="ECO:0000313" key="2">
    <source>
        <dbReference type="EMBL" id="RBP92309.1"/>
    </source>
</evidence>
<feature type="transmembrane region" description="Helical" evidence="1">
    <location>
        <begin position="296"/>
        <end position="315"/>
    </location>
</feature>
<dbReference type="EMBL" id="QNSF01000007">
    <property type="protein sequence ID" value="RBP92309.1"/>
    <property type="molecule type" value="Genomic_DNA"/>
</dbReference>
<feature type="transmembrane region" description="Helical" evidence="1">
    <location>
        <begin position="387"/>
        <end position="409"/>
    </location>
</feature>
<feature type="transmembrane region" description="Helical" evidence="1">
    <location>
        <begin position="177"/>
        <end position="196"/>
    </location>
</feature>